<dbReference type="EMBL" id="AP027742">
    <property type="protein sequence ID" value="BDZ76527.1"/>
    <property type="molecule type" value="Genomic_DNA"/>
</dbReference>
<keyword evidence="1" id="KW-0805">Transcription regulation</keyword>
<dbReference type="SMART" id="SM00345">
    <property type="entry name" value="HTH_GNTR"/>
    <property type="match status" value="1"/>
</dbReference>
<keyword evidence="3" id="KW-0804">Transcription</keyword>
<dbReference type="SMART" id="SM00866">
    <property type="entry name" value="UTRA"/>
    <property type="match status" value="1"/>
</dbReference>
<dbReference type="InterPro" id="IPR050679">
    <property type="entry name" value="Bact_HTH_transcr_reg"/>
</dbReference>
<keyword evidence="6" id="KW-1185">Reference proteome</keyword>
<dbReference type="InterPro" id="IPR036388">
    <property type="entry name" value="WH-like_DNA-bd_sf"/>
</dbReference>
<evidence type="ECO:0000259" key="4">
    <source>
        <dbReference type="PROSITE" id="PS50949"/>
    </source>
</evidence>
<dbReference type="Pfam" id="PF07702">
    <property type="entry name" value="UTRA"/>
    <property type="match status" value="1"/>
</dbReference>
<dbReference type="InterPro" id="IPR000524">
    <property type="entry name" value="Tscrpt_reg_HTH_GntR"/>
</dbReference>
<dbReference type="PANTHER" id="PTHR44846:SF17">
    <property type="entry name" value="GNTR-FAMILY TRANSCRIPTIONAL REGULATOR"/>
    <property type="match status" value="1"/>
</dbReference>
<dbReference type="SUPFAM" id="SSF64288">
    <property type="entry name" value="Chorismate lyase-like"/>
    <property type="match status" value="1"/>
</dbReference>
<protein>
    <submittedName>
        <fullName evidence="5">GntR family transcriptional regulator</fullName>
    </submittedName>
</protein>
<evidence type="ECO:0000256" key="2">
    <source>
        <dbReference type="ARBA" id="ARBA00023125"/>
    </source>
</evidence>
<reference evidence="6" key="1">
    <citation type="journal article" date="2023" name="Int. J. Syst. Evol. Microbiol.">
        <title>Claveliimonas bilis gen. nov., sp. nov., deoxycholic acid-producing bacteria isolated from human faeces, and reclassification of Sellimonas monacensis Zenner et al. 2021 as Claveliimonas monacensis comb. nov.</title>
        <authorList>
            <person name="Hisatomi A."/>
            <person name="Kastawa N.W.E.P.G."/>
            <person name="Song I."/>
            <person name="Ohkuma M."/>
            <person name="Fukiya S."/>
            <person name="Sakamoto M."/>
        </authorList>
    </citation>
    <scope>NUCLEOTIDE SEQUENCE [LARGE SCALE GENOMIC DNA]</scope>
    <source>
        <strain evidence="6">12BBH14</strain>
    </source>
</reference>
<dbReference type="RefSeq" id="WP_316266240.1">
    <property type="nucleotide sequence ID" value="NZ_AP027742.1"/>
</dbReference>
<dbReference type="SUPFAM" id="SSF46785">
    <property type="entry name" value="Winged helix' DNA-binding domain"/>
    <property type="match status" value="1"/>
</dbReference>
<dbReference type="Pfam" id="PF00392">
    <property type="entry name" value="GntR"/>
    <property type="match status" value="1"/>
</dbReference>
<dbReference type="PANTHER" id="PTHR44846">
    <property type="entry name" value="MANNOSYL-D-GLYCERATE TRANSPORT/METABOLISM SYSTEM REPRESSOR MNGR-RELATED"/>
    <property type="match status" value="1"/>
</dbReference>
<dbReference type="Proteomes" id="UP001305815">
    <property type="component" value="Chromosome"/>
</dbReference>
<evidence type="ECO:0000313" key="6">
    <source>
        <dbReference type="Proteomes" id="UP001305815"/>
    </source>
</evidence>
<dbReference type="PROSITE" id="PS50949">
    <property type="entry name" value="HTH_GNTR"/>
    <property type="match status" value="1"/>
</dbReference>
<keyword evidence="2" id="KW-0238">DNA-binding</keyword>
<sequence>MGREKPYYQQVRDDIREKIKQGHYRQGQYLPCEQKLEKEYGVSRTTVRSAISELVQDGYLYIVRGKGTKVAYSKLMDNNPSLLSFTEILKSHGYESQMIERTIDVIKADDNLSGKLGLQQGEEIIHIYRVRGTDNEPISVNHSYFPKKLFRGKEIPLLLEGDSMYENLQKYFHIVITEIREEIWAISAGKKYAEILDVSRQAPLLAFERESFDQEGNLIEYSEVVYRSDRYKHAVAMRKK</sequence>
<organism evidence="5 6">
    <name type="scientific">Claveliimonas bilis</name>
    <dbReference type="NCBI Taxonomy" id="3028070"/>
    <lineage>
        <taxon>Bacteria</taxon>
        <taxon>Bacillati</taxon>
        <taxon>Bacillota</taxon>
        <taxon>Clostridia</taxon>
        <taxon>Lachnospirales</taxon>
        <taxon>Lachnospiraceae</taxon>
        <taxon>Claveliimonas</taxon>
    </lineage>
</organism>
<dbReference type="Gene3D" id="1.10.10.10">
    <property type="entry name" value="Winged helix-like DNA-binding domain superfamily/Winged helix DNA-binding domain"/>
    <property type="match status" value="1"/>
</dbReference>
<dbReference type="InterPro" id="IPR028978">
    <property type="entry name" value="Chorismate_lyase_/UTRA_dom_sf"/>
</dbReference>
<dbReference type="InterPro" id="IPR036390">
    <property type="entry name" value="WH_DNA-bd_sf"/>
</dbReference>
<gene>
    <name evidence="5" type="ORF">Lac1_07100</name>
</gene>
<name>A0ABM8I4A2_9FIRM</name>
<dbReference type="PRINTS" id="PR00035">
    <property type="entry name" value="HTHGNTR"/>
</dbReference>
<dbReference type="CDD" id="cd07377">
    <property type="entry name" value="WHTH_GntR"/>
    <property type="match status" value="1"/>
</dbReference>
<feature type="domain" description="HTH gntR-type" evidence="4">
    <location>
        <begin position="5"/>
        <end position="73"/>
    </location>
</feature>
<evidence type="ECO:0000256" key="3">
    <source>
        <dbReference type="ARBA" id="ARBA00023163"/>
    </source>
</evidence>
<dbReference type="InterPro" id="IPR011663">
    <property type="entry name" value="UTRA"/>
</dbReference>
<evidence type="ECO:0000313" key="5">
    <source>
        <dbReference type="EMBL" id="BDZ76527.1"/>
    </source>
</evidence>
<evidence type="ECO:0000256" key="1">
    <source>
        <dbReference type="ARBA" id="ARBA00023015"/>
    </source>
</evidence>
<dbReference type="Gene3D" id="3.40.1410.10">
    <property type="entry name" value="Chorismate lyase-like"/>
    <property type="match status" value="1"/>
</dbReference>
<proteinExistence type="predicted"/>
<accession>A0ABM8I4A2</accession>